<keyword evidence="2" id="KW-1185">Reference proteome</keyword>
<reference evidence="1 2" key="1">
    <citation type="submission" date="2021-06" db="EMBL/GenBank/DDBJ databases">
        <title>Caerostris darwini draft genome.</title>
        <authorList>
            <person name="Kono N."/>
            <person name="Arakawa K."/>
        </authorList>
    </citation>
    <scope>NUCLEOTIDE SEQUENCE [LARGE SCALE GENOMIC DNA]</scope>
</reference>
<evidence type="ECO:0000313" key="2">
    <source>
        <dbReference type="Proteomes" id="UP001054837"/>
    </source>
</evidence>
<dbReference type="AlphaFoldDB" id="A0AAV4VFS8"/>
<accession>A0AAV4VFS8</accession>
<protein>
    <submittedName>
        <fullName evidence="1">Uncharacterized protein</fullName>
    </submittedName>
</protein>
<comment type="caution">
    <text evidence="1">The sequence shown here is derived from an EMBL/GenBank/DDBJ whole genome shotgun (WGS) entry which is preliminary data.</text>
</comment>
<proteinExistence type="predicted"/>
<name>A0AAV4VFS8_9ARAC</name>
<dbReference type="EMBL" id="BPLQ01013018">
    <property type="protein sequence ID" value="GIY69157.1"/>
    <property type="molecule type" value="Genomic_DNA"/>
</dbReference>
<organism evidence="1 2">
    <name type="scientific">Caerostris darwini</name>
    <dbReference type="NCBI Taxonomy" id="1538125"/>
    <lineage>
        <taxon>Eukaryota</taxon>
        <taxon>Metazoa</taxon>
        <taxon>Ecdysozoa</taxon>
        <taxon>Arthropoda</taxon>
        <taxon>Chelicerata</taxon>
        <taxon>Arachnida</taxon>
        <taxon>Araneae</taxon>
        <taxon>Araneomorphae</taxon>
        <taxon>Entelegynae</taxon>
        <taxon>Araneoidea</taxon>
        <taxon>Araneidae</taxon>
        <taxon>Caerostris</taxon>
    </lineage>
</organism>
<sequence length="76" mass="8505">MAKDKSVVCKEDHVLYSVDGLALKKWLEITSVEHNRNGVPRSLPVSPGLAYIADLEEDLYKAGNIHGLPAYREYGY</sequence>
<evidence type="ECO:0000313" key="1">
    <source>
        <dbReference type="EMBL" id="GIY69157.1"/>
    </source>
</evidence>
<dbReference type="Proteomes" id="UP001054837">
    <property type="component" value="Unassembled WGS sequence"/>
</dbReference>
<gene>
    <name evidence="1" type="ORF">CDAR_199131</name>
</gene>